<dbReference type="InterPro" id="IPR009100">
    <property type="entry name" value="AcylCoA_DH/oxidase_NM_dom_sf"/>
</dbReference>
<feature type="domain" description="Acyl-CoA oxidase/dehydrogenase middle" evidence="7">
    <location>
        <begin position="120"/>
        <end position="215"/>
    </location>
</feature>
<evidence type="ECO:0000259" key="8">
    <source>
        <dbReference type="Pfam" id="PF02771"/>
    </source>
</evidence>
<evidence type="ECO:0000259" key="7">
    <source>
        <dbReference type="Pfam" id="PF02770"/>
    </source>
</evidence>
<dbReference type="InterPro" id="IPR013786">
    <property type="entry name" value="AcylCoA_DH/ox_N"/>
</dbReference>
<evidence type="ECO:0000256" key="5">
    <source>
        <dbReference type="RuleBase" id="RU362125"/>
    </source>
</evidence>
<dbReference type="InterPro" id="IPR046373">
    <property type="entry name" value="Acyl-CoA_Oxase/DH_mid-dom_sf"/>
</dbReference>
<dbReference type="InterPro" id="IPR037069">
    <property type="entry name" value="AcylCoA_DH/ox_N_sf"/>
</dbReference>
<feature type="domain" description="Acyl-CoA dehydrogenase/oxidase C-terminal" evidence="6">
    <location>
        <begin position="229"/>
        <end position="374"/>
    </location>
</feature>
<proteinExistence type="inferred from homology"/>
<dbReference type="Pfam" id="PF02771">
    <property type="entry name" value="Acyl-CoA_dh_N"/>
    <property type="match status" value="1"/>
</dbReference>
<evidence type="ECO:0000256" key="4">
    <source>
        <dbReference type="ARBA" id="ARBA00022827"/>
    </source>
</evidence>
<evidence type="ECO:0000256" key="1">
    <source>
        <dbReference type="ARBA" id="ARBA00001974"/>
    </source>
</evidence>
<dbReference type="EMBL" id="JAEHFQ010000014">
    <property type="protein sequence ID" value="MBM0635694.1"/>
    <property type="molecule type" value="Genomic_DNA"/>
</dbReference>
<accession>A0A8I1LSD0</accession>
<feature type="domain" description="Acyl-CoA dehydrogenase/oxidase N-terminal" evidence="8">
    <location>
        <begin position="7"/>
        <end position="114"/>
    </location>
</feature>
<keyword evidence="5" id="KW-0560">Oxidoreductase</keyword>
<dbReference type="AlphaFoldDB" id="A0A8I1LSD0"/>
<evidence type="ECO:0000259" key="6">
    <source>
        <dbReference type="Pfam" id="PF00441"/>
    </source>
</evidence>
<evidence type="ECO:0000313" key="10">
    <source>
        <dbReference type="Proteomes" id="UP000650605"/>
    </source>
</evidence>
<dbReference type="Proteomes" id="UP000650605">
    <property type="component" value="Unassembled WGS sequence"/>
</dbReference>
<dbReference type="Gene3D" id="1.20.140.10">
    <property type="entry name" value="Butyryl-CoA Dehydrogenase, subunit A, domain 3"/>
    <property type="match status" value="1"/>
</dbReference>
<keyword evidence="4 5" id="KW-0274">FAD</keyword>
<dbReference type="Gene3D" id="1.10.540.10">
    <property type="entry name" value="Acyl-CoA dehydrogenase/oxidase, N-terminal domain"/>
    <property type="match status" value="1"/>
</dbReference>
<dbReference type="Pfam" id="PF00441">
    <property type="entry name" value="Acyl-CoA_dh_1"/>
    <property type="match status" value="1"/>
</dbReference>
<evidence type="ECO:0000256" key="2">
    <source>
        <dbReference type="ARBA" id="ARBA00009347"/>
    </source>
</evidence>
<dbReference type="InterPro" id="IPR009075">
    <property type="entry name" value="AcylCo_DH/oxidase_C"/>
</dbReference>
<dbReference type="Gene3D" id="2.40.110.10">
    <property type="entry name" value="Butyryl-CoA Dehydrogenase, subunit A, domain 2"/>
    <property type="match status" value="1"/>
</dbReference>
<comment type="cofactor">
    <cofactor evidence="1 5">
        <name>FAD</name>
        <dbReference type="ChEBI" id="CHEBI:57692"/>
    </cofactor>
</comment>
<keyword evidence="3 5" id="KW-0285">Flavoprotein</keyword>
<organism evidence="9 10">
    <name type="scientific">Paenibacillus polymyxa</name>
    <name type="common">Bacillus polymyxa</name>
    <dbReference type="NCBI Taxonomy" id="1406"/>
    <lineage>
        <taxon>Bacteria</taxon>
        <taxon>Bacillati</taxon>
        <taxon>Bacillota</taxon>
        <taxon>Bacilli</taxon>
        <taxon>Bacillales</taxon>
        <taxon>Paenibacillaceae</taxon>
        <taxon>Paenibacillus</taxon>
    </lineage>
</organism>
<protein>
    <submittedName>
        <fullName evidence="9">Acyl-CoA/acyl-ACP dehydrogenase</fullName>
    </submittedName>
</protein>
<comment type="similarity">
    <text evidence="2 5">Belongs to the acyl-CoA dehydrogenase family.</text>
</comment>
<dbReference type="RefSeq" id="WP_165150144.1">
    <property type="nucleotide sequence ID" value="NZ_JAEHFQ010000014.1"/>
</dbReference>
<evidence type="ECO:0000256" key="3">
    <source>
        <dbReference type="ARBA" id="ARBA00022630"/>
    </source>
</evidence>
<gene>
    <name evidence="9" type="ORF">JDW19_21540</name>
</gene>
<dbReference type="GO" id="GO:0050660">
    <property type="term" value="F:flavin adenine dinucleotide binding"/>
    <property type="evidence" value="ECO:0007669"/>
    <property type="project" value="InterPro"/>
</dbReference>
<dbReference type="InterPro" id="IPR006091">
    <property type="entry name" value="Acyl-CoA_Oxase/DH_mid-dom"/>
</dbReference>
<dbReference type="SUPFAM" id="SSF47203">
    <property type="entry name" value="Acyl-CoA dehydrogenase C-terminal domain-like"/>
    <property type="match status" value="1"/>
</dbReference>
<dbReference type="PANTHER" id="PTHR43884">
    <property type="entry name" value="ACYL-COA DEHYDROGENASE"/>
    <property type="match status" value="1"/>
</dbReference>
<dbReference type="PANTHER" id="PTHR43884:SF12">
    <property type="entry name" value="ISOVALERYL-COA DEHYDROGENASE, MITOCHONDRIAL-RELATED"/>
    <property type="match status" value="1"/>
</dbReference>
<evidence type="ECO:0000313" key="9">
    <source>
        <dbReference type="EMBL" id="MBM0635694.1"/>
    </source>
</evidence>
<comment type="caution">
    <text evidence="9">The sequence shown here is derived from an EMBL/GenBank/DDBJ whole genome shotgun (WGS) entry which is preliminary data.</text>
</comment>
<dbReference type="InterPro" id="IPR036250">
    <property type="entry name" value="AcylCo_DH-like_C"/>
</dbReference>
<dbReference type="GO" id="GO:0003995">
    <property type="term" value="F:acyl-CoA dehydrogenase activity"/>
    <property type="evidence" value="ECO:0007669"/>
    <property type="project" value="TreeGrafter"/>
</dbReference>
<sequence length="392" mass="42972">MSQFLEPDQKRMFHNIVEFARKELSNDGNEVFSRDKWVKCADFGLFAISIPESEGGLAESASDSLTAHYALGYGCADNGFSFAVNNHLIVAEGIFPRVADQEQKNIYSQKLIDGSLIASYAITEADHGSDSFGLNMRAKEVNNGFVLEGSKLYISNATIADVFVVVARTEQASSPLGALSAFIVHKEDMGVTIGKEITKMGLKGCPMGELVLKDCFLPGSRLLGAVGDGVIIGNLAMEWERTYVFASHLGTMQRIMEECVKYVNSRRQFDKTIGSYQLTSSKIVQMGVALEFGQLLMGQIGKLRDKGKNTYRESSMFKYHVGETYAQTALDALQIFGAYGYSAESGVERQVRDALAAKIYSGTSEVQMDILARLMGVKAEVPTADGRERITR</sequence>
<dbReference type="SUPFAM" id="SSF56645">
    <property type="entry name" value="Acyl-CoA dehydrogenase NM domain-like"/>
    <property type="match status" value="1"/>
</dbReference>
<dbReference type="Pfam" id="PF02770">
    <property type="entry name" value="Acyl-CoA_dh_M"/>
    <property type="match status" value="1"/>
</dbReference>
<reference evidence="9" key="1">
    <citation type="submission" date="2020-12" db="EMBL/GenBank/DDBJ databases">
        <title>Paenibacillus polymyxa LMG 27872: a double-edged sword.</title>
        <authorList>
            <person name="Langendries S."/>
            <person name="Garcia Mendez S."/>
            <person name="Beirinckx S."/>
            <person name="Viaene T."/>
            <person name="Baeyen S."/>
            <person name="Goeminne G."/>
            <person name="Willems A."/>
            <person name="Debode J."/>
            <person name="Goormachtig S."/>
        </authorList>
    </citation>
    <scope>NUCLEOTIDE SEQUENCE</scope>
    <source>
        <strain evidence="9">LMG 27872</strain>
    </source>
</reference>
<name>A0A8I1LSD0_PAEPO</name>